<dbReference type="GO" id="GO:0005634">
    <property type="term" value="C:nucleus"/>
    <property type="evidence" value="ECO:0007669"/>
    <property type="project" value="TreeGrafter"/>
</dbReference>
<feature type="compositionally biased region" description="Basic and acidic residues" evidence="1">
    <location>
        <begin position="249"/>
        <end position="262"/>
    </location>
</feature>
<organism evidence="2 3">
    <name type="scientific">Thielaviopsis punctulata</name>
    <dbReference type="NCBI Taxonomy" id="72032"/>
    <lineage>
        <taxon>Eukaryota</taxon>
        <taxon>Fungi</taxon>
        <taxon>Dikarya</taxon>
        <taxon>Ascomycota</taxon>
        <taxon>Pezizomycotina</taxon>
        <taxon>Sordariomycetes</taxon>
        <taxon>Hypocreomycetidae</taxon>
        <taxon>Microascales</taxon>
        <taxon>Ceratocystidaceae</taxon>
        <taxon>Thielaviopsis</taxon>
    </lineage>
</organism>
<dbReference type="SUPFAM" id="SSF50729">
    <property type="entry name" value="PH domain-like"/>
    <property type="match status" value="1"/>
</dbReference>
<dbReference type="PANTHER" id="PTHR31606">
    <property type="entry name" value="WW DOMAIN BINDING PROTEIN 2, ISOFORM E"/>
    <property type="match status" value="1"/>
</dbReference>
<evidence type="ECO:0000313" key="3">
    <source>
        <dbReference type="Proteomes" id="UP000033483"/>
    </source>
</evidence>
<feature type="region of interest" description="Disordered" evidence="1">
    <location>
        <begin position="202"/>
        <end position="262"/>
    </location>
</feature>
<dbReference type="AlphaFoldDB" id="A0A0F4ZDV2"/>
<name>A0A0F4ZDV2_9PEZI</name>
<sequence>MADQYLQEQHAFMSRALKESCGSPPHSPNINQKYSWVMLSQEGKIVRLAHEHILFTTGNRISLDLVPPKNTGSQPQEPFSIKSDDGTAYITTQRLIYIPARPTPKFQSFTAPILNLEDSHISSPWFGSWYWTASVKPVSQGGIPPEFPRVDLKLTFKDGGHNEFLARFIEIKERLAHVREMERETGQVIGSIPVEQLPAYSPQNLAVPGQTGSRPANPHSRSPSATSQNRAPSEPPPGYEEAQAQEVSMRLEDHIRDVAERG</sequence>
<comment type="caution">
    <text evidence="2">The sequence shown here is derived from an EMBL/GenBank/DDBJ whole genome shotgun (WGS) entry which is preliminary data.</text>
</comment>
<dbReference type="CDD" id="cd13214">
    <property type="entry name" value="PH-GRAM_WBP2"/>
    <property type="match status" value="1"/>
</dbReference>
<reference evidence="2 3" key="1">
    <citation type="submission" date="2015-03" db="EMBL/GenBank/DDBJ databases">
        <authorList>
            <person name="Radwan O."/>
            <person name="Al-Naeli F.A."/>
            <person name="Rendon G.A."/>
            <person name="Fields C."/>
        </authorList>
    </citation>
    <scope>NUCLEOTIDE SEQUENCE [LARGE SCALE GENOMIC DNA]</scope>
    <source>
        <strain evidence="2">CR-DP1</strain>
    </source>
</reference>
<dbReference type="PANTHER" id="PTHR31606:SF1">
    <property type="entry name" value="WW DOMAIN BINDING PROTEIN 2, ISOFORM E"/>
    <property type="match status" value="1"/>
</dbReference>
<dbReference type="InterPro" id="IPR044852">
    <property type="entry name" value="WBP2-like"/>
</dbReference>
<protein>
    <submittedName>
        <fullName evidence="2">Uncharacterized protein</fullName>
    </submittedName>
</protein>
<gene>
    <name evidence="2" type="ORF">TD95_003079</name>
</gene>
<evidence type="ECO:0000313" key="2">
    <source>
        <dbReference type="EMBL" id="KKA28677.1"/>
    </source>
</evidence>
<dbReference type="Proteomes" id="UP000033483">
    <property type="component" value="Unassembled WGS sequence"/>
</dbReference>
<feature type="compositionally biased region" description="Polar residues" evidence="1">
    <location>
        <begin position="210"/>
        <end position="231"/>
    </location>
</feature>
<dbReference type="EMBL" id="LAEV01001196">
    <property type="protein sequence ID" value="KKA28677.1"/>
    <property type="molecule type" value="Genomic_DNA"/>
</dbReference>
<dbReference type="GO" id="GO:0031490">
    <property type="term" value="F:chromatin DNA binding"/>
    <property type="evidence" value="ECO:0007669"/>
    <property type="project" value="TreeGrafter"/>
</dbReference>
<accession>A0A0F4ZDV2</accession>
<proteinExistence type="predicted"/>
<dbReference type="GO" id="GO:0003713">
    <property type="term" value="F:transcription coactivator activity"/>
    <property type="evidence" value="ECO:0007669"/>
    <property type="project" value="InterPro"/>
</dbReference>
<evidence type="ECO:0000256" key="1">
    <source>
        <dbReference type="SAM" id="MobiDB-lite"/>
    </source>
</evidence>
<dbReference type="OrthoDB" id="1259151at2759"/>
<keyword evidence="3" id="KW-1185">Reference proteome</keyword>